<dbReference type="Proteomes" id="UP000237347">
    <property type="component" value="Unassembled WGS sequence"/>
</dbReference>
<feature type="compositionally biased region" description="Basic and acidic residues" evidence="1">
    <location>
        <begin position="77"/>
        <end position="86"/>
    </location>
</feature>
<accession>A0AAW0IJW9</accession>
<proteinExistence type="predicted"/>
<keyword evidence="4" id="KW-1185">Reference proteome</keyword>
<dbReference type="AlphaFoldDB" id="A0AAW0IJW9"/>
<feature type="transmembrane region" description="Helical" evidence="2">
    <location>
        <begin position="54"/>
        <end position="74"/>
    </location>
</feature>
<evidence type="ECO:0000313" key="3">
    <source>
        <dbReference type="EMBL" id="KAK7814683.1"/>
    </source>
</evidence>
<protein>
    <submittedName>
        <fullName evidence="3">Uncharacterized protein</fullName>
    </submittedName>
</protein>
<gene>
    <name evidence="3" type="ORF">CFP56_002711</name>
</gene>
<name>A0AAW0IJW9_QUESU</name>
<organism evidence="3 4">
    <name type="scientific">Quercus suber</name>
    <name type="common">Cork oak</name>
    <dbReference type="NCBI Taxonomy" id="58331"/>
    <lineage>
        <taxon>Eukaryota</taxon>
        <taxon>Viridiplantae</taxon>
        <taxon>Streptophyta</taxon>
        <taxon>Embryophyta</taxon>
        <taxon>Tracheophyta</taxon>
        <taxon>Spermatophyta</taxon>
        <taxon>Magnoliopsida</taxon>
        <taxon>eudicotyledons</taxon>
        <taxon>Gunneridae</taxon>
        <taxon>Pentapetalae</taxon>
        <taxon>rosids</taxon>
        <taxon>fabids</taxon>
        <taxon>Fagales</taxon>
        <taxon>Fagaceae</taxon>
        <taxon>Quercus</taxon>
    </lineage>
</organism>
<sequence length="108" mass="12281">MSKTCIYTQLKFYTGHSMFRVCHLPSRTNNEGKRACFCDCLYSPKHRANFCKQAICRVIGAIVIAMGLYMVLWGKSKDQQRSKSDNEEVAPTANMATMNERITTSKSM</sequence>
<evidence type="ECO:0000256" key="2">
    <source>
        <dbReference type="SAM" id="Phobius"/>
    </source>
</evidence>
<feature type="compositionally biased region" description="Polar residues" evidence="1">
    <location>
        <begin position="94"/>
        <end position="108"/>
    </location>
</feature>
<feature type="region of interest" description="Disordered" evidence="1">
    <location>
        <begin position="77"/>
        <end position="108"/>
    </location>
</feature>
<dbReference type="EMBL" id="PKMF04001069">
    <property type="protein sequence ID" value="KAK7814683.1"/>
    <property type="molecule type" value="Genomic_DNA"/>
</dbReference>
<evidence type="ECO:0000313" key="4">
    <source>
        <dbReference type="Proteomes" id="UP000237347"/>
    </source>
</evidence>
<keyword evidence="2" id="KW-1133">Transmembrane helix</keyword>
<comment type="caution">
    <text evidence="3">The sequence shown here is derived from an EMBL/GenBank/DDBJ whole genome shotgun (WGS) entry which is preliminary data.</text>
</comment>
<reference evidence="3 4" key="1">
    <citation type="journal article" date="2018" name="Sci. Data">
        <title>The draft genome sequence of cork oak.</title>
        <authorList>
            <person name="Ramos A.M."/>
            <person name="Usie A."/>
            <person name="Barbosa P."/>
            <person name="Barros P.M."/>
            <person name="Capote T."/>
            <person name="Chaves I."/>
            <person name="Simoes F."/>
            <person name="Abreu I."/>
            <person name="Carrasquinho I."/>
            <person name="Faro C."/>
            <person name="Guimaraes J.B."/>
            <person name="Mendonca D."/>
            <person name="Nobrega F."/>
            <person name="Rodrigues L."/>
            <person name="Saibo N.J.M."/>
            <person name="Varela M.C."/>
            <person name="Egas C."/>
            <person name="Matos J."/>
            <person name="Miguel C.M."/>
            <person name="Oliveira M.M."/>
            <person name="Ricardo C.P."/>
            <person name="Goncalves S."/>
        </authorList>
    </citation>
    <scope>NUCLEOTIDE SEQUENCE [LARGE SCALE GENOMIC DNA]</scope>
    <source>
        <strain evidence="4">cv. HL8</strain>
    </source>
</reference>
<evidence type="ECO:0000256" key="1">
    <source>
        <dbReference type="SAM" id="MobiDB-lite"/>
    </source>
</evidence>
<keyword evidence="2" id="KW-0812">Transmembrane</keyword>
<keyword evidence="2" id="KW-0472">Membrane</keyword>